<feature type="region of interest" description="Disordered" evidence="1">
    <location>
        <begin position="139"/>
        <end position="163"/>
    </location>
</feature>
<dbReference type="AlphaFoldDB" id="A0A7J7JKP5"/>
<evidence type="ECO:0000313" key="3">
    <source>
        <dbReference type="EMBL" id="KAF6026919.1"/>
    </source>
</evidence>
<keyword evidence="2" id="KW-0812">Transmembrane</keyword>
<keyword evidence="2" id="KW-0472">Membrane</keyword>
<keyword evidence="4" id="KW-1185">Reference proteome</keyword>
<organism evidence="3 4">
    <name type="scientific">Bugula neritina</name>
    <name type="common">Brown bryozoan</name>
    <name type="synonym">Sertularia neritina</name>
    <dbReference type="NCBI Taxonomy" id="10212"/>
    <lineage>
        <taxon>Eukaryota</taxon>
        <taxon>Metazoa</taxon>
        <taxon>Spiralia</taxon>
        <taxon>Lophotrochozoa</taxon>
        <taxon>Bryozoa</taxon>
        <taxon>Gymnolaemata</taxon>
        <taxon>Cheilostomatida</taxon>
        <taxon>Flustrina</taxon>
        <taxon>Buguloidea</taxon>
        <taxon>Bugulidae</taxon>
        <taxon>Bugula</taxon>
    </lineage>
</organism>
<dbReference type="EMBL" id="VXIV02002182">
    <property type="protein sequence ID" value="KAF6026919.1"/>
    <property type="molecule type" value="Genomic_DNA"/>
</dbReference>
<evidence type="ECO:0000313" key="4">
    <source>
        <dbReference type="Proteomes" id="UP000593567"/>
    </source>
</evidence>
<feature type="transmembrane region" description="Helical" evidence="2">
    <location>
        <begin position="505"/>
        <end position="530"/>
    </location>
</feature>
<feature type="region of interest" description="Disordered" evidence="1">
    <location>
        <begin position="105"/>
        <end position="124"/>
    </location>
</feature>
<dbReference type="Proteomes" id="UP000593567">
    <property type="component" value="Unassembled WGS sequence"/>
</dbReference>
<keyword evidence="2" id="KW-1133">Transmembrane helix</keyword>
<accession>A0A7J7JKP5</accession>
<evidence type="ECO:0000256" key="2">
    <source>
        <dbReference type="SAM" id="Phobius"/>
    </source>
</evidence>
<evidence type="ECO:0000256" key="1">
    <source>
        <dbReference type="SAM" id="MobiDB-lite"/>
    </source>
</evidence>
<dbReference type="OrthoDB" id="10255969at2759"/>
<reference evidence="3" key="1">
    <citation type="submission" date="2020-06" db="EMBL/GenBank/DDBJ databases">
        <title>Draft genome of Bugula neritina, a colonial animal packing powerful symbionts and potential medicines.</title>
        <authorList>
            <person name="Rayko M."/>
        </authorList>
    </citation>
    <scope>NUCLEOTIDE SEQUENCE [LARGE SCALE GENOMIC DNA]</scope>
    <source>
        <strain evidence="3">Kwan_BN1</strain>
    </source>
</reference>
<gene>
    <name evidence="3" type="ORF">EB796_014771</name>
</gene>
<feature type="transmembrane region" description="Helical" evidence="2">
    <location>
        <begin position="225"/>
        <end position="248"/>
    </location>
</feature>
<name>A0A7J7JKP5_BUGNE</name>
<sequence>MDSAGQEMVFQLPSEETKTGAFTKLFTDLDSSMEKLGISDYGICDTTLEEIFIKIADETGVDTEDLLTDGGNLAKPPSFRWKSGARKALSKLRSRISQLRFKKSRKNYQLHQDEDGASVGHPSLSDISEVDADLENAQNNLRPDIDNSGNSTDGGLSEDEDTIPVSDGGQLSFRFSNGQVDTNIQDESAVDYEDKAHKLSGWRLIYQQMLALIVKRFHHIRRDKIAFLCEIILPAFFILLSMAFSLAVPPIKPQPPLELQPWMYEPDSKGAHLNVFYRNEYVNSSFTKSLEELVAESQYGTRCMNPDVYQIDGLPCKTDVESYWTAQNSNISPECNCEDTGYQQCEGIPAMPANITLSNNDHLLNLTGHNVSEWLVKTMEPYIMRRFGGFSFDVGGSEATINESDIESIIEGLMPNRSIIAADIAESIEDLLDSVNIHENIKVWFNNKGWASSVSYMNAANNMIMRQKLKLAGNKNYRDFGLTAINHPMNRTDYQLQKELANRGYITLLISLCVIFAMSLIPATFVLYLIMDKVSTSKNLQVIGCLWLAVNSSQAFQLIKSSLWLTDSVVT</sequence>
<feature type="compositionally biased region" description="Polar residues" evidence="1">
    <location>
        <begin position="139"/>
        <end position="154"/>
    </location>
</feature>
<proteinExistence type="predicted"/>
<protein>
    <submittedName>
        <fullName evidence="3">ABCA1</fullName>
    </submittedName>
</protein>
<comment type="caution">
    <text evidence="3">The sequence shown here is derived from an EMBL/GenBank/DDBJ whole genome shotgun (WGS) entry which is preliminary data.</text>
</comment>